<sequence length="97" mass="11336">MKKKKEKRLTNSKFIVNFLKVIKTQTYPSSEEFETVVKDDDATNVDSEKELPLEQKLDLVITKKISLNLSTIQKSDVSKIRREREIDLFEDGGFRDK</sequence>
<dbReference type="AlphaFoldDB" id="A0A8X6WAZ5"/>
<dbReference type="EMBL" id="BMAU01021398">
    <property type="protein sequence ID" value="GFY31464.1"/>
    <property type="molecule type" value="Genomic_DNA"/>
</dbReference>
<proteinExistence type="predicted"/>
<comment type="caution">
    <text evidence="1">The sequence shown here is derived from an EMBL/GenBank/DDBJ whole genome shotgun (WGS) entry which is preliminary data.</text>
</comment>
<accession>A0A8X6WAZ5</accession>
<organism evidence="1 2">
    <name type="scientific">Trichonephila clavipes</name>
    <name type="common">Golden silk orbweaver</name>
    <name type="synonym">Nephila clavipes</name>
    <dbReference type="NCBI Taxonomy" id="2585209"/>
    <lineage>
        <taxon>Eukaryota</taxon>
        <taxon>Metazoa</taxon>
        <taxon>Ecdysozoa</taxon>
        <taxon>Arthropoda</taxon>
        <taxon>Chelicerata</taxon>
        <taxon>Arachnida</taxon>
        <taxon>Araneae</taxon>
        <taxon>Araneomorphae</taxon>
        <taxon>Entelegynae</taxon>
        <taxon>Araneoidea</taxon>
        <taxon>Nephilidae</taxon>
        <taxon>Trichonephila</taxon>
    </lineage>
</organism>
<name>A0A8X6WAZ5_TRICX</name>
<protein>
    <submittedName>
        <fullName evidence="1">Uncharacterized protein</fullName>
    </submittedName>
</protein>
<evidence type="ECO:0000313" key="2">
    <source>
        <dbReference type="Proteomes" id="UP000887159"/>
    </source>
</evidence>
<gene>
    <name evidence="1" type="ORF">TNCV_4990231</name>
</gene>
<dbReference type="Proteomes" id="UP000887159">
    <property type="component" value="Unassembled WGS sequence"/>
</dbReference>
<reference evidence="1" key="1">
    <citation type="submission" date="2020-08" db="EMBL/GenBank/DDBJ databases">
        <title>Multicomponent nature underlies the extraordinary mechanical properties of spider dragline silk.</title>
        <authorList>
            <person name="Kono N."/>
            <person name="Nakamura H."/>
            <person name="Mori M."/>
            <person name="Yoshida Y."/>
            <person name="Ohtoshi R."/>
            <person name="Malay A.D."/>
            <person name="Moran D.A.P."/>
            <person name="Tomita M."/>
            <person name="Numata K."/>
            <person name="Arakawa K."/>
        </authorList>
    </citation>
    <scope>NUCLEOTIDE SEQUENCE</scope>
</reference>
<evidence type="ECO:0000313" key="1">
    <source>
        <dbReference type="EMBL" id="GFY31464.1"/>
    </source>
</evidence>
<keyword evidence="2" id="KW-1185">Reference proteome</keyword>